<dbReference type="AlphaFoldDB" id="A0A0C3DB49"/>
<evidence type="ECO:0000313" key="2">
    <source>
        <dbReference type="Proteomes" id="UP000053989"/>
    </source>
</evidence>
<dbReference type="OrthoDB" id="2502001at2759"/>
<evidence type="ECO:0000313" key="1">
    <source>
        <dbReference type="EMBL" id="KIM57960.1"/>
    </source>
</evidence>
<protein>
    <submittedName>
        <fullName evidence="1">Uncharacterized protein</fullName>
    </submittedName>
</protein>
<keyword evidence="2" id="KW-1185">Reference proteome</keyword>
<dbReference type="HOGENOM" id="CLU_2962238_0_0_1"/>
<sequence>MLKARRCNSTLYEFLKEERWQDKEPWKSAYSPGGEREWVLDFLACVLSTVYGYLVRVPK</sequence>
<dbReference type="Proteomes" id="UP000053989">
    <property type="component" value="Unassembled WGS sequence"/>
</dbReference>
<dbReference type="STRING" id="1036808.A0A0C3DB49"/>
<proteinExistence type="predicted"/>
<reference evidence="2" key="2">
    <citation type="submission" date="2015-01" db="EMBL/GenBank/DDBJ databases">
        <title>Evolutionary Origins and Diversification of the Mycorrhizal Mutualists.</title>
        <authorList>
            <consortium name="DOE Joint Genome Institute"/>
            <consortium name="Mycorrhizal Genomics Consortium"/>
            <person name="Kohler A."/>
            <person name="Kuo A."/>
            <person name="Nagy L.G."/>
            <person name="Floudas D."/>
            <person name="Copeland A."/>
            <person name="Barry K.W."/>
            <person name="Cichocki N."/>
            <person name="Veneault-Fourrey C."/>
            <person name="LaButti K."/>
            <person name="Lindquist E.A."/>
            <person name="Lipzen A."/>
            <person name="Lundell T."/>
            <person name="Morin E."/>
            <person name="Murat C."/>
            <person name="Riley R."/>
            <person name="Ohm R."/>
            <person name="Sun H."/>
            <person name="Tunlid A."/>
            <person name="Henrissat B."/>
            <person name="Grigoriev I.V."/>
            <person name="Hibbett D.S."/>
            <person name="Martin F."/>
        </authorList>
    </citation>
    <scope>NUCLEOTIDE SEQUENCE [LARGE SCALE GENOMIC DNA]</scope>
    <source>
        <strain evidence="2">Foug A</strain>
    </source>
</reference>
<organism evidence="1 2">
    <name type="scientific">Scleroderma citrinum Foug A</name>
    <dbReference type="NCBI Taxonomy" id="1036808"/>
    <lineage>
        <taxon>Eukaryota</taxon>
        <taxon>Fungi</taxon>
        <taxon>Dikarya</taxon>
        <taxon>Basidiomycota</taxon>
        <taxon>Agaricomycotina</taxon>
        <taxon>Agaricomycetes</taxon>
        <taxon>Agaricomycetidae</taxon>
        <taxon>Boletales</taxon>
        <taxon>Sclerodermatineae</taxon>
        <taxon>Sclerodermataceae</taxon>
        <taxon>Scleroderma</taxon>
    </lineage>
</organism>
<reference evidence="1 2" key="1">
    <citation type="submission" date="2014-04" db="EMBL/GenBank/DDBJ databases">
        <authorList>
            <consortium name="DOE Joint Genome Institute"/>
            <person name="Kuo A."/>
            <person name="Kohler A."/>
            <person name="Nagy L.G."/>
            <person name="Floudas D."/>
            <person name="Copeland A."/>
            <person name="Barry K.W."/>
            <person name="Cichocki N."/>
            <person name="Veneault-Fourrey C."/>
            <person name="LaButti K."/>
            <person name="Lindquist E.A."/>
            <person name="Lipzen A."/>
            <person name="Lundell T."/>
            <person name="Morin E."/>
            <person name="Murat C."/>
            <person name="Sun H."/>
            <person name="Tunlid A."/>
            <person name="Henrissat B."/>
            <person name="Grigoriev I.V."/>
            <person name="Hibbett D.S."/>
            <person name="Martin F."/>
            <person name="Nordberg H.P."/>
            <person name="Cantor M.N."/>
            <person name="Hua S.X."/>
        </authorList>
    </citation>
    <scope>NUCLEOTIDE SEQUENCE [LARGE SCALE GENOMIC DNA]</scope>
    <source>
        <strain evidence="1 2">Foug A</strain>
    </source>
</reference>
<dbReference type="EMBL" id="KN822093">
    <property type="protein sequence ID" value="KIM57960.1"/>
    <property type="molecule type" value="Genomic_DNA"/>
</dbReference>
<name>A0A0C3DB49_9AGAM</name>
<accession>A0A0C3DB49</accession>
<dbReference type="InParanoid" id="A0A0C3DB49"/>
<gene>
    <name evidence="1" type="ORF">SCLCIDRAFT_1219008</name>
</gene>